<sequence>MSPIPQPNPDEVNQVLADGAKASALGAGAMTARLLLSTEKQSLGYVARRIMVACIVGFFASMVVREYIHSISLQFAAVGALSYAAPEVCDYVLQYIRAKGQAQVSSARRKR</sequence>
<keyword evidence="1" id="KW-0812">Transmembrane</keyword>
<gene>
    <name evidence="2" type="ORF">UFOVP339_18</name>
    <name evidence="3" type="ORF">UFOVP807_23</name>
</gene>
<organism evidence="2">
    <name type="scientific">uncultured Caudovirales phage</name>
    <dbReference type="NCBI Taxonomy" id="2100421"/>
    <lineage>
        <taxon>Viruses</taxon>
        <taxon>Duplodnaviria</taxon>
        <taxon>Heunggongvirae</taxon>
        <taxon>Uroviricota</taxon>
        <taxon>Caudoviricetes</taxon>
        <taxon>Peduoviridae</taxon>
        <taxon>Maltschvirus</taxon>
        <taxon>Maltschvirus maltsch</taxon>
    </lineage>
</organism>
<evidence type="ECO:0000313" key="3">
    <source>
        <dbReference type="EMBL" id="CAB4163534.1"/>
    </source>
</evidence>
<reference evidence="2" key="1">
    <citation type="submission" date="2020-04" db="EMBL/GenBank/DDBJ databases">
        <authorList>
            <person name="Chiriac C."/>
            <person name="Salcher M."/>
            <person name="Ghai R."/>
            <person name="Kavagutti S V."/>
        </authorList>
    </citation>
    <scope>NUCLEOTIDE SEQUENCE</scope>
</reference>
<proteinExistence type="predicted"/>
<dbReference type="EMBL" id="LR796355">
    <property type="protein sequence ID" value="CAB4139086.1"/>
    <property type="molecule type" value="Genomic_DNA"/>
</dbReference>
<keyword evidence="1" id="KW-1133">Transmembrane helix</keyword>
<protein>
    <submittedName>
        <fullName evidence="2">Uncharacterized protein</fullName>
    </submittedName>
</protein>
<evidence type="ECO:0000256" key="1">
    <source>
        <dbReference type="SAM" id="Phobius"/>
    </source>
</evidence>
<evidence type="ECO:0000313" key="2">
    <source>
        <dbReference type="EMBL" id="CAB4139086.1"/>
    </source>
</evidence>
<feature type="transmembrane region" description="Helical" evidence="1">
    <location>
        <begin position="45"/>
        <end position="64"/>
    </location>
</feature>
<name>A0A6J5M209_9CAUD</name>
<accession>A0A6J5M209</accession>
<keyword evidence="1" id="KW-0472">Membrane</keyword>
<dbReference type="EMBL" id="LR796757">
    <property type="protein sequence ID" value="CAB4163534.1"/>
    <property type="molecule type" value="Genomic_DNA"/>
</dbReference>